<feature type="chain" id="PRO_5001857336" evidence="10">
    <location>
        <begin position="26"/>
        <end position="785"/>
    </location>
</feature>
<protein>
    <submittedName>
        <fullName evidence="12">TonB-dependent receptor</fullName>
    </submittedName>
</protein>
<dbReference type="PANTHER" id="PTHR30069:SF53">
    <property type="entry name" value="COLICIN I RECEPTOR-RELATED"/>
    <property type="match status" value="1"/>
</dbReference>
<feature type="domain" description="TonB-dependent receptor plug" evidence="11">
    <location>
        <begin position="50"/>
        <end position="174"/>
    </location>
</feature>
<sequence>MMCLFKKTILATTITSLCIVSNVYADPQPNSEKNSSDLTITITASQDEDLSSKQSLDSEDIKNTPSSNGNLTDYLKDNPNVRFADSDQSGFTGGEIKPTSVSINGADTNQTAYLIDGINVNNDIDPSGELFDGSMSVNPSQSSEQAYFFDANMLSGVTVYSSDVPAKLGGFTGGAVSAETRQYSGENRVKLRYRTTQSDWSSMQVDDNAKNIVDKATPNGSDAEYQPEYKKNFFSVMAEQEITDDIGMVVGFSRRESDIQQSRKINPEGDINKQAHTRLSDNFLANFNWTPTVDHSLEWGLRLSDYQEGKYYADNINGNVTDSHLAYGSTLRWNQYLGNGTLTATAAYDKFTDERESSSNDAVVTIDLDTNANYEQGGYGNSQMTQENTNLMLDYVFDSFSLADTNHVFSLGTSYRKTKYKFNRDNNVTQQTIMTMGGWEIMNETKTVRKGTVGTQYQDYAFYAEDVIQWNNVTIRPGVRVDRDDYLENTNVAPRFVTHWQALQDTRLNFGLNRYYGRSFASMKLAGEVLKLNDDQTRRYETIDSLETPYADELSVGVNQNIGNFMLTAQYVLRDNQQRITVDREKIAGENVDSYSNGSNYKVDVYTLQVSNMTPWVVGPTQWNATLGADWLQTDRAALNKGTDPNQAVYLDGKLMSRSQMEQAVNSSEEEWIVRLGSDMSIPAIDVVWSNKVYIKAPVQGYDYITDAPDGTEMHTSYDFGTHTQWDTRMRWQPNLVGTHNAYVQLDVLNVLNKVRKKATMGTSSGDYGIYSPGREFWLELGYEF</sequence>
<dbReference type="Gene3D" id="2.170.130.10">
    <property type="entry name" value="TonB-dependent receptor, plug domain"/>
    <property type="match status" value="1"/>
</dbReference>
<organism evidence="12 13">
    <name type="scientific">Aliivibrio wodanis</name>
    <dbReference type="NCBI Taxonomy" id="80852"/>
    <lineage>
        <taxon>Bacteria</taxon>
        <taxon>Pseudomonadati</taxon>
        <taxon>Pseudomonadota</taxon>
        <taxon>Gammaproteobacteria</taxon>
        <taxon>Vibrionales</taxon>
        <taxon>Vibrionaceae</taxon>
        <taxon>Aliivibrio</taxon>
    </lineage>
</organism>
<dbReference type="Pfam" id="PF07715">
    <property type="entry name" value="Plug"/>
    <property type="match status" value="1"/>
</dbReference>
<dbReference type="Gene3D" id="2.40.170.20">
    <property type="entry name" value="TonB-dependent receptor, beta-barrel domain"/>
    <property type="match status" value="1"/>
</dbReference>
<dbReference type="GO" id="GO:0015344">
    <property type="term" value="F:siderophore uptake transmembrane transporter activity"/>
    <property type="evidence" value="ECO:0007669"/>
    <property type="project" value="TreeGrafter"/>
</dbReference>
<evidence type="ECO:0000256" key="10">
    <source>
        <dbReference type="SAM" id="SignalP"/>
    </source>
</evidence>
<dbReference type="InterPro" id="IPR036942">
    <property type="entry name" value="Beta-barrel_TonB_sf"/>
</dbReference>
<evidence type="ECO:0000256" key="1">
    <source>
        <dbReference type="ARBA" id="ARBA00004571"/>
    </source>
</evidence>
<feature type="signal peptide" evidence="10">
    <location>
        <begin position="1"/>
        <end position="25"/>
    </location>
</feature>
<dbReference type="Proteomes" id="UP000032427">
    <property type="component" value="Chromosome 2"/>
</dbReference>
<keyword evidence="4 8" id="KW-0812">Transmembrane</keyword>
<keyword evidence="12" id="KW-0675">Receptor</keyword>
<dbReference type="InterPro" id="IPR037066">
    <property type="entry name" value="Plug_dom_sf"/>
</dbReference>
<evidence type="ECO:0000256" key="2">
    <source>
        <dbReference type="ARBA" id="ARBA00022448"/>
    </source>
</evidence>
<dbReference type="PANTHER" id="PTHR30069">
    <property type="entry name" value="TONB-DEPENDENT OUTER MEMBRANE RECEPTOR"/>
    <property type="match status" value="1"/>
</dbReference>
<proteinExistence type="inferred from homology"/>
<evidence type="ECO:0000256" key="4">
    <source>
        <dbReference type="ARBA" id="ARBA00022692"/>
    </source>
</evidence>
<dbReference type="KEGG" id="awd:AWOD_II_0031"/>
<gene>
    <name evidence="12" type="ORF">AWOD_II_0031</name>
</gene>
<evidence type="ECO:0000256" key="9">
    <source>
        <dbReference type="SAM" id="MobiDB-lite"/>
    </source>
</evidence>
<keyword evidence="3 8" id="KW-1134">Transmembrane beta strand</keyword>
<comment type="similarity">
    <text evidence="8">Belongs to the TonB-dependent receptor family.</text>
</comment>
<evidence type="ECO:0000256" key="7">
    <source>
        <dbReference type="ARBA" id="ARBA00023237"/>
    </source>
</evidence>
<evidence type="ECO:0000313" key="13">
    <source>
        <dbReference type="Proteomes" id="UP000032427"/>
    </source>
</evidence>
<feature type="region of interest" description="Disordered" evidence="9">
    <location>
        <begin position="46"/>
        <end position="79"/>
    </location>
</feature>
<evidence type="ECO:0000259" key="11">
    <source>
        <dbReference type="Pfam" id="PF07715"/>
    </source>
</evidence>
<dbReference type="STRING" id="80852.AWOD_II_0031"/>
<dbReference type="PATRIC" id="fig|80852.17.peg.2765"/>
<dbReference type="InterPro" id="IPR012910">
    <property type="entry name" value="Plug_dom"/>
</dbReference>
<keyword evidence="7 8" id="KW-0998">Cell outer membrane</keyword>
<keyword evidence="5 10" id="KW-0732">Signal</keyword>
<keyword evidence="13" id="KW-1185">Reference proteome</keyword>
<keyword evidence="2 8" id="KW-0813">Transport</keyword>
<accession>A0A090I5A7</accession>
<dbReference type="HOGENOM" id="CLU_012991_0_0_6"/>
<name>A0A090I5A7_9GAMM</name>
<evidence type="ECO:0000313" key="12">
    <source>
        <dbReference type="EMBL" id="CED56690.1"/>
    </source>
</evidence>
<evidence type="ECO:0000256" key="5">
    <source>
        <dbReference type="ARBA" id="ARBA00022729"/>
    </source>
</evidence>
<comment type="subcellular location">
    <subcellularLocation>
        <location evidence="1 8">Cell outer membrane</location>
        <topology evidence="1 8">Multi-pass membrane protein</topology>
    </subcellularLocation>
</comment>
<evidence type="ECO:0000256" key="6">
    <source>
        <dbReference type="ARBA" id="ARBA00023136"/>
    </source>
</evidence>
<evidence type="ECO:0000256" key="3">
    <source>
        <dbReference type="ARBA" id="ARBA00022452"/>
    </source>
</evidence>
<dbReference type="PROSITE" id="PS52016">
    <property type="entry name" value="TONB_DEPENDENT_REC_3"/>
    <property type="match status" value="1"/>
</dbReference>
<dbReference type="GO" id="GO:0044718">
    <property type="term" value="P:siderophore transmembrane transport"/>
    <property type="evidence" value="ECO:0007669"/>
    <property type="project" value="TreeGrafter"/>
</dbReference>
<dbReference type="InterPro" id="IPR039426">
    <property type="entry name" value="TonB-dep_rcpt-like"/>
</dbReference>
<dbReference type="EMBL" id="LN554847">
    <property type="protein sequence ID" value="CED56690.1"/>
    <property type="molecule type" value="Genomic_DNA"/>
</dbReference>
<dbReference type="AlphaFoldDB" id="A0A090I5A7"/>
<keyword evidence="6 8" id="KW-0472">Membrane</keyword>
<dbReference type="GO" id="GO:0009279">
    <property type="term" value="C:cell outer membrane"/>
    <property type="evidence" value="ECO:0007669"/>
    <property type="project" value="UniProtKB-SubCell"/>
</dbReference>
<dbReference type="SUPFAM" id="SSF56935">
    <property type="entry name" value="Porins"/>
    <property type="match status" value="1"/>
</dbReference>
<evidence type="ECO:0000256" key="8">
    <source>
        <dbReference type="PROSITE-ProRule" id="PRU01360"/>
    </source>
</evidence>
<reference evidence="13" key="1">
    <citation type="submission" date="2014-09" db="EMBL/GenBank/DDBJ databases">
        <authorList>
            <person name="Hjerde E."/>
        </authorList>
    </citation>
    <scope>NUCLEOTIDE SEQUENCE [LARGE SCALE GENOMIC DNA]</scope>
    <source>
        <strain evidence="13">06/09/139</strain>
    </source>
</reference>